<feature type="compositionally biased region" description="Basic and acidic residues" evidence="1">
    <location>
        <begin position="40"/>
        <end position="56"/>
    </location>
</feature>
<dbReference type="PATRIC" id="fig|1337887.3.peg.4434"/>
<feature type="compositionally biased region" description="Basic and acidic residues" evidence="1">
    <location>
        <begin position="64"/>
        <end position="85"/>
    </location>
</feature>
<reference evidence="2 3" key="1">
    <citation type="journal article" date="2014" name="FEMS Microbiol. Lett.">
        <title>Genome sequencing analysis reveals virulence-related gene content of Ochrobactrum intermedium strain 229E, a urease-positive strain isolated from the human gastric niche.</title>
        <authorList>
            <person name="Kulkarni G.J."/>
            <person name="Shetty S."/>
            <person name="Dharne M.S."/>
            <person name="Shouche Y.S."/>
        </authorList>
    </citation>
    <scope>NUCLEOTIDE SEQUENCE [LARGE SCALE GENOMIC DNA]</scope>
    <source>
        <strain evidence="2 3">229E</strain>
    </source>
</reference>
<accession>U4VCG2</accession>
<evidence type="ECO:0000313" key="2">
    <source>
        <dbReference type="EMBL" id="ERM00427.1"/>
    </source>
</evidence>
<dbReference type="AlphaFoldDB" id="U4VCG2"/>
<name>U4VCG2_9HYPH</name>
<evidence type="ECO:0000256" key="1">
    <source>
        <dbReference type="SAM" id="MobiDB-lite"/>
    </source>
</evidence>
<dbReference type="Proteomes" id="UP000016842">
    <property type="component" value="Unassembled WGS sequence"/>
</dbReference>
<sequence length="237" mass="26196">MCDHECQRHAEYLQHARYAQCIRHGKPLFLLLSGKVRHDEVDHDGEGKREKAHQSESEPPSGQRTDKCACRNAEGKCQRRADADNGNRTSGKMRWRKPGCIANKPRPHQAGGYSGAEPGDEHQREAVGKGGYGIHHREADDRHEQKRATAQFLRESDERNGGEKRACGVNGYHLPRQTVGNAEAGGADLLKKASGHDFGHERDDARHGEGQQRPDGQPFRALSRGGGGGCHGAKSYW</sequence>
<evidence type="ECO:0000313" key="3">
    <source>
        <dbReference type="Proteomes" id="UP000016842"/>
    </source>
</evidence>
<gene>
    <name evidence="2" type="ORF">Q644_05290</name>
</gene>
<comment type="caution">
    <text evidence="2">The sequence shown here is derived from an EMBL/GenBank/DDBJ whole genome shotgun (WGS) entry which is preliminary data.</text>
</comment>
<feature type="compositionally biased region" description="Basic and acidic residues" evidence="1">
    <location>
        <begin position="154"/>
        <end position="166"/>
    </location>
</feature>
<proteinExistence type="predicted"/>
<protein>
    <submittedName>
        <fullName evidence="2">Uncharacterized protein</fullName>
    </submittedName>
</protein>
<feature type="region of interest" description="Disordered" evidence="1">
    <location>
        <begin position="152"/>
        <end position="237"/>
    </location>
</feature>
<feature type="compositionally biased region" description="Basic and acidic residues" evidence="1">
    <location>
        <begin position="189"/>
        <end position="212"/>
    </location>
</feature>
<organism evidence="2 3">
    <name type="scientific">Brucella intermedia 229E</name>
    <dbReference type="NCBI Taxonomy" id="1337887"/>
    <lineage>
        <taxon>Bacteria</taxon>
        <taxon>Pseudomonadati</taxon>
        <taxon>Pseudomonadota</taxon>
        <taxon>Alphaproteobacteria</taxon>
        <taxon>Hyphomicrobiales</taxon>
        <taxon>Brucellaceae</taxon>
        <taxon>Brucella/Ochrobactrum group</taxon>
        <taxon>Brucella</taxon>
    </lineage>
</organism>
<dbReference type="EMBL" id="ASXJ01000323">
    <property type="protein sequence ID" value="ERM00427.1"/>
    <property type="molecule type" value="Genomic_DNA"/>
</dbReference>
<feature type="region of interest" description="Disordered" evidence="1">
    <location>
        <begin position="40"/>
        <end position="127"/>
    </location>
</feature>